<dbReference type="SUPFAM" id="SSF56112">
    <property type="entry name" value="Protein kinase-like (PK-like)"/>
    <property type="match status" value="1"/>
</dbReference>
<proteinExistence type="predicted"/>
<accession>A0A0U3HN37</accession>
<evidence type="ECO:0000313" key="3">
    <source>
        <dbReference type="Proteomes" id="UP000069015"/>
    </source>
</evidence>
<keyword evidence="2" id="KW-0808">Transferase</keyword>
<dbReference type="AlphaFoldDB" id="A0A0U3HN37"/>
<protein>
    <submittedName>
        <fullName evidence="2">Phosphotransferase related to Ser/Thr protein kinase</fullName>
    </submittedName>
</protein>
<dbReference type="Proteomes" id="UP000069015">
    <property type="component" value="Chromosome 1"/>
</dbReference>
<feature type="domain" description="Aminoglycoside phosphotransferase" evidence="1">
    <location>
        <begin position="31"/>
        <end position="251"/>
    </location>
</feature>
<name>A0A0U3HN37_9GAMM</name>
<dbReference type="Gene3D" id="3.90.1200.10">
    <property type="match status" value="1"/>
</dbReference>
<dbReference type="RefSeq" id="WP_058796010.1">
    <property type="nucleotide sequence ID" value="NZ_CP013611.1"/>
</dbReference>
<dbReference type="EMBL" id="CP013611">
    <property type="protein sequence ID" value="ALU42681.1"/>
    <property type="molecule type" value="Genomic_DNA"/>
</dbReference>
<keyword evidence="2" id="KW-0418">Kinase</keyword>
<reference evidence="2 3" key="1">
    <citation type="submission" date="2015-12" db="EMBL/GenBank/DDBJ databases">
        <title>Complete genome sequence of Pseudoalteromonas rubra SCSIO 6842, harboring a conjugative plasmid.</title>
        <authorList>
            <person name="Li B."/>
            <person name="Wang X."/>
        </authorList>
    </citation>
    <scope>NUCLEOTIDE SEQUENCE [LARGE SCALE GENOMIC DNA]</scope>
    <source>
        <strain evidence="2 3">SCSIO 6842</strain>
    </source>
</reference>
<sequence length="343" mass="39289">MTPSQSPEVALRAQARAAFLHNHYHALPEQVTALDGDASFRRYFRVTHQSQSFILLDVAPEVGDVTAFVELNTMFSQGKIRVPHIIAADCALGFVLLEDLGSEHLADRLTTASEVQGYYESLIDMLPDIARLPASPHMKPYDAAFIEMELDIFSEWLLTNWLGFEPVKIWCQQWTELKQALIGNMLAQTQVTMHRDFHSRNLMWHNHQWVVIDYQDAVQGPVTYDVVSLLKDCYYRLPEAQLAHLQRYSFEVLREAGLLPPHSHFAKYQEQLALTGLQRHLKAAGIFARLYLRDGKPGYLHNILPTLQYIYETAKCVEAFQWLATSLQSEIIPLVQAKLEQQK</sequence>
<dbReference type="Gene3D" id="3.30.200.20">
    <property type="entry name" value="Phosphorylase Kinase, domain 1"/>
    <property type="match status" value="1"/>
</dbReference>
<dbReference type="InterPro" id="IPR011009">
    <property type="entry name" value="Kinase-like_dom_sf"/>
</dbReference>
<evidence type="ECO:0000259" key="1">
    <source>
        <dbReference type="Pfam" id="PF01636"/>
    </source>
</evidence>
<gene>
    <name evidence="2" type="ORF">AT705_06750</name>
</gene>
<evidence type="ECO:0000313" key="2">
    <source>
        <dbReference type="EMBL" id="ALU42681.1"/>
    </source>
</evidence>
<organism evidence="2 3">
    <name type="scientific">Pseudoalteromonas rubra</name>
    <dbReference type="NCBI Taxonomy" id="43658"/>
    <lineage>
        <taxon>Bacteria</taxon>
        <taxon>Pseudomonadati</taxon>
        <taxon>Pseudomonadota</taxon>
        <taxon>Gammaproteobacteria</taxon>
        <taxon>Alteromonadales</taxon>
        <taxon>Pseudoalteromonadaceae</taxon>
        <taxon>Pseudoalteromonas</taxon>
    </lineage>
</organism>
<dbReference type="InterPro" id="IPR002575">
    <property type="entry name" value="Aminoglycoside_PTrfase"/>
</dbReference>
<dbReference type="KEGG" id="prr:AT705_06750"/>
<dbReference type="Pfam" id="PF01636">
    <property type="entry name" value="APH"/>
    <property type="match status" value="1"/>
</dbReference>
<dbReference type="GO" id="GO:0016301">
    <property type="term" value="F:kinase activity"/>
    <property type="evidence" value="ECO:0007669"/>
    <property type="project" value="UniProtKB-KW"/>
</dbReference>